<accession>A5Z366</accession>
<evidence type="ECO:0000313" key="1">
    <source>
        <dbReference type="EMBL" id="EDM52608.1"/>
    </source>
</evidence>
<gene>
    <name evidence="1" type="ORF">EUBVEN_00112</name>
</gene>
<dbReference type="EMBL" id="AAVL02000019">
    <property type="protein sequence ID" value="EDM52608.1"/>
    <property type="molecule type" value="Genomic_DNA"/>
</dbReference>
<proteinExistence type="predicted"/>
<reference evidence="1 2" key="2">
    <citation type="submission" date="2007-04" db="EMBL/GenBank/DDBJ databases">
        <title>Draft genome sequence of Eubacterium ventriosum (ATCC 27560).</title>
        <authorList>
            <person name="Sudarsanam P."/>
            <person name="Ley R."/>
            <person name="Guruge J."/>
            <person name="Turnbaugh P.J."/>
            <person name="Mahowald M."/>
            <person name="Liep D."/>
            <person name="Gordon J."/>
        </authorList>
    </citation>
    <scope>NUCLEOTIDE SEQUENCE [LARGE SCALE GENOMIC DNA]</scope>
    <source>
        <strain evidence="1 2">ATCC 27560</strain>
    </source>
</reference>
<protein>
    <submittedName>
        <fullName evidence="1">Uncharacterized protein</fullName>
    </submittedName>
</protein>
<sequence length="118" mass="11803">MPLFFFGSLPEPCTVSQFSASNLPRPLGSGRTALTAFFKGVSTIFFTGFSARPNSAVTSLVLSSHTVASSSARVASSFAGVASSFAGVTSSFAGVASSFAGVASSFVSVVSSEIAVVS</sequence>
<name>A5Z366_9FIRM</name>
<dbReference type="STRING" id="411463.EUBVEN_00112"/>
<dbReference type="HOGENOM" id="CLU_2069600_0_0_9"/>
<dbReference type="AlphaFoldDB" id="A5Z366"/>
<organism evidence="1 2">
    <name type="scientific">Eubacterium ventriosum ATCC 27560</name>
    <dbReference type="NCBI Taxonomy" id="411463"/>
    <lineage>
        <taxon>Bacteria</taxon>
        <taxon>Bacillati</taxon>
        <taxon>Bacillota</taxon>
        <taxon>Clostridia</taxon>
        <taxon>Eubacteriales</taxon>
        <taxon>Eubacteriaceae</taxon>
        <taxon>Eubacterium</taxon>
    </lineage>
</organism>
<evidence type="ECO:0000313" key="2">
    <source>
        <dbReference type="Proteomes" id="UP000006000"/>
    </source>
</evidence>
<dbReference type="Proteomes" id="UP000006000">
    <property type="component" value="Unassembled WGS sequence"/>
</dbReference>
<comment type="caution">
    <text evidence="1">The sequence shown here is derived from an EMBL/GenBank/DDBJ whole genome shotgun (WGS) entry which is preliminary data.</text>
</comment>
<reference evidence="1 2" key="1">
    <citation type="submission" date="2007-03" db="EMBL/GenBank/DDBJ databases">
        <authorList>
            <person name="Fulton L."/>
            <person name="Clifton S."/>
            <person name="Fulton B."/>
            <person name="Xu J."/>
            <person name="Minx P."/>
            <person name="Pepin K.H."/>
            <person name="Johnson M."/>
            <person name="Thiruvilangam P."/>
            <person name="Bhonagiri V."/>
            <person name="Nash W.E."/>
            <person name="Mardis E.R."/>
            <person name="Wilson R.K."/>
        </authorList>
    </citation>
    <scope>NUCLEOTIDE SEQUENCE [LARGE SCALE GENOMIC DNA]</scope>
    <source>
        <strain evidence="1 2">ATCC 27560</strain>
    </source>
</reference>